<dbReference type="InterPro" id="IPR019692">
    <property type="entry name" value="CFP-6_PH"/>
</dbReference>
<evidence type="ECO:0000313" key="3">
    <source>
        <dbReference type="EMBL" id="SFN21119.1"/>
    </source>
</evidence>
<keyword evidence="1" id="KW-0812">Transmembrane</keyword>
<feature type="domain" description="Low molecular weight protein antigen 6 PH" evidence="2">
    <location>
        <begin position="57"/>
        <end position="125"/>
    </location>
</feature>
<accession>A0A1I4X7G4</accession>
<keyword evidence="4" id="KW-1185">Reference proteome</keyword>
<dbReference type="STRING" id="1993.SAMN04489713_101699"/>
<name>A0A1I4X7G4_9ACTN</name>
<keyword evidence="1" id="KW-0472">Membrane</keyword>
<sequence>MWRPRTTRLVAYLTAGVIMLGLIVLAVVVAPQFKLFDRILMVAFGALIAWILHMLARCRVTADDSGLTVVNAFRTRRLEWPEVVDVTMSPGEPWPTLDLADGTSIGAMGINGAEKTLAARQLAELQSLLHTRGEAPDPA</sequence>
<evidence type="ECO:0000259" key="2">
    <source>
        <dbReference type="Pfam" id="PF10756"/>
    </source>
</evidence>
<dbReference type="AlphaFoldDB" id="A0A1I4X7G4"/>
<dbReference type="InParanoid" id="A0A1I4X7G4"/>
<reference evidence="3 4" key="1">
    <citation type="submission" date="2016-10" db="EMBL/GenBank/DDBJ databases">
        <authorList>
            <person name="de Groot N.N."/>
        </authorList>
    </citation>
    <scope>NUCLEOTIDE SEQUENCE [LARGE SCALE GENOMIC DNA]</scope>
    <source>
        <strain evidence="3 4">DSM 43067</strain>
    </source>
</reference>
<proteinExistence type="predicted"/>
<feature type="transmembrane region" description="Helical" evidence="1">
    <location>
        <begin position="9"/>
        <end position="33"/>
    </location>
</feature>
<evidence type="ECO:0000256" key="1">
    <source>
        <dbReference type="SAM" id="Phobius"/>
    </source>
</evidence>
<protein>
    <submittedName>
        <fullName evidence="3">PH domain-containing protein</fullName>
    </submittedName>
</protein>
<keyword evidence="1" id="KW-1133">Transmembrane helix</keyword>
<dbReference type="Proteomes" id="UP000183413">
    <property type="component" value="Unassembled WGS sequence"/>
</dbReference>
<gene>
    <name evidence="3" type="ORF">SAMN04489713_101699</name>
</gene>
<dbReference type="EMBL" id="FOVH01000001">
    <property type="protein sequence ID" value="SFN21119.1"/>
    <property type="molecule type" value="Genomic_DNA"/>
</dbReference>
<feature type="transmembrane region" description="Helical" evidence="1">
    <location>
        <begin position="39"/>
        <end position="56"/>
    </location>
</feature>
<organism evidence="3 4">
    <name type="scientific">Actinomadura madurae</name>
    <dbReference type="NCBI Taxonomy" id="1993"/>
    <lineage>
        <taxon>Bacteria</taxon>
        <taxon>Bacillati</taxon>
        <taxon>Actinomycetota</taxon>
        <taxon>Actinomycetes</taxon>
        <taxon>Streptosporangiales</taxon>
        <taxon>Thermomonosporaceae</taxon>
        <taxon>Actinomadura</taxon>
    </lineage>
</organism>
<dbReference type="Pfam" id="PF10756">
    <property type="entry name" value="bPH_6"/>
    <property type="match status" value="1"/>
</dbReference>
<evidence type="ECO:0000313" key="4">
    <source>
        <dbReference type="Proteomes" id="UP000183413"/>
    </source>
</evidence>
<dbReference type="eggNOG" id="ENOG50331K6">
    <property type="taxonomic scope" value="Bacteria"/>
</dbReference>